<comment type="caution">
    <text evidence="1">The sequence shown here is derived from an EMBL/GenBank/DDBJ whole genome shotgun (WGS) entry which is preliminary data.</text>
</comment>
<sequence>MKQCYVKVICEHDTNGQILPLYVVWDNGIKYKIDRVLQCCPAASLKSGGSGMRYTCLFDQECRYLFHDHDKWFIEKR</sequence>
<protein>
    <submittedName>
        <fullName evidence="1">Uncharacterized protein</fullName>
    </submittedName>
</protein>
<proteinExistence type="predicted"/>
<gene>
    <name evidence="1" type="ORF">SDC9_120373</name>
</gene>
<organism evidence="1">
    <name type="scientific">bioreactor metagenome</name>
    <dbReference type="NCBI Taxonomy" id="1076179"/>
    <lineage>
        <taxon>unclassified sequences</taxon>
        <taxon>metagenomes</taxon>
        <taxon>ecological metagenomes</taxon>
    </lineage>
</organism>
<reference evidence="1" key="1">
    <citation type="submission" date="2019-08" db="EMBL/GenBank/DDBJ databases">
        <authorList>
            <person name="Kucharzyk K."/>
            <person name="Murdoch R.W."/>
            <person name="Higgins S."/>
            <person name="Loffler F."/>
        </authorList>
    </citation>
    <scope>NUCLEOTIDE SEQUENCE</scope>
</reference>
<evidence type="ECO:0000313" key="1">
    <source>
        <dbReference type="EMBL" id="MPM73393.1"/>
    </source>
</evidence>
<dbReference type="EMBL" id="VSSQ01025336">
    <property type="protein sequence ID" value="MPM73393.1"/>
    <property type="molecule type" value="Genomic_DNA"/>
</dbReference>
<dbReference type="AlphaFoldDB" id="A0A645C990"/>
<name>A0A645C990_9ZZZZ</name>
<accession>A0A645C990</accession>